<gene>
    <name evidence="1" type="ORF">mMyoMyo1_009536</name>
</gene>
<dbReference type="AlphaFoldDB" id="A0A7J7SC44"/>
<evidence type="ECO:0000313" key="1">
    <source>
        <dbReference type="EMBL" id="KAF6285980.1"/>
    </source>
</evidence>
<protein>
    <submittedName>
        <fullName evidence="1">Uncharacterized protein</fullName>
    </submittedName>
</protein>
<sequence>MTFHVLVLLNHHNTETGAIIVISQMRKPRHKDQSGQAYTVMPQVVEAGFKVSLFNPSTGLFSYWTFLTHCFLINKISLTIDQVCYLHIMEYYAALKSDKVQRGATPQGSHTTIMQSENSKAQYIYIFF</sequence>
<name>A0A7J7SC44_MYOMY</name>
<organism evidence="1 2">
    <name type="scientific">Myotis myotis</name>
    <name type="common">Greater mouse-eared bat</name>
    <name type="synonym">Vespertilio myotis</name>
    <dbReference type="NCBI Taxonomy" id="51298"/>
    <lineage>
        <taxon>Eukaryota</taxon>
        <taxon>Metazoa</taxon>
        <taxon>Chordata</taxon>
        <taxon>Craniata</taxon>
        <taxon>Vertebrata</taxon>
        <taxon>Euteleostomi</taxon>
        <taxon>Mammalia</taxon>
        <taxon>Eutheria</taxon>
        <taxon>Laurasiatheria</taxon>
        <taxon>Chiroptera</taxon>
        <taxon>Yangochiroptera</taxon>
        <taxon>Vespertilionidae</taxon>
        <taxon>Myotis</taxon>
    </lineage>
</organism>
<dbReference type="Proteomes" id="UP000527355">
    <property type="component" value="Unassembled WGS sequence"/>
</dbReference>
<keyword evidence="2" id="KW-1185">Reference proteome</keyword>
<evidence type="ECO:0000313" key="2">
    <source>
        <dbReference type="Proteomes" id="UP000527355"/>
    </source>
</evidence>
<dbReference type="EMBL" id="JABWUV010000019">
    <property type="protein sequence ID" value="KAF6285980.1"/>
    <property type="molecule type" value="Genomic_DNA"/>
</dbReference>
<proteinExistence type="predicted"/>
<reference evidence="1 2" key="1">
    <citation type="journal article" date="2020" name="Nature">
        <title>Six reference-quality genomes reveal evolution of bat adaptations.</title>
        <authorList>
            <person name="Jebb D."/>
            <person name="Huang Z."/>
            <person name="Pippel M."/>
            <person name="Hughes G.M."/>
            <person name="Lavrichenko K."/>
            <person name="Devanna P."/>
            <person name="Winkler S."/>
            <person name="Jermiin L.S."/>
            <person name="Skirmuntt E.C."/>
            <person name="Katzourakis A."/>
            <person name="Burkitt-Gray L."/>
            <person name="Ray D.A."/>
            <person name="Sullivan K.A.M."/>
            <person name="Roscito J.G."/>
            <person name="Kirilenko B.M."/>
            <person name="Davalos L.M."/>
            <person name="Corthals A.P."/>
            <person name="Power M.L."/>
            <person name="Jones G."/>
            <person name="Ransome R.D."/>
            <person name="Dechmann D.K.N."/>
            <person name="Locatelli A.G."/>
            <person name="Puechmaille S.J."/>
            <person name="Fedrigo O."/>
            <person name="Jarvis E.D."/>
            <person name="Hiller M."/>
            <person name="Vernes S.C."/>
            <person name="Myers E.W."/>
            <person name="Teeling E.C."/>
        </authorList>
    </citation>
    <scope>NUCLEOTIDE SEQUENCE [LARGE SCALE GENOMIC DNA]</scope>
    <source>
        <strain evidence="1">MMyoMyo1</strain>
        <tissue evidence="1">Flight muscle</tissue>
    </source>
</reference>
<accession>A0A7J7SC44</accession>
<comment type="caution">
    <text evidence="1">The sequence shown here is derived from an EMBL/GenBank/DDBJ whole genome shotgun (WGS) entry which is preliminary data.</text>
</comment>